<dbReference type="OMA" id="KYICELL"/>
<evidence type="ECO:0000313" key="2">
    <source>
        <dbReference type="Proteomes" id="UP000327085"/>
    </source>
</evidence>
<dbReference type="PANTHER" id="PTHR11439">
    <property type="entry name" value="GAG-POL-RELATED RETROTRANSPOSON"/>
    <property type="match status" value="1"/>
</dbReference>
<dbReference type="EMBL" id="CABIKO010000457">
    <property type="protein sequence ID" value="VVA36520.1"/>
    <property type="molecule type" value="Genomic_DNA"/>
</dbReference>
<organism evidence="1 2">
    <name type="scientific">Prunus dulcis</name>
    <name type="common">Almond</name>
    <name type="synonym">Amygdalus dulcis</name>
    <dbReference type="NCBI Taxonomy" id="3755"/>
    <lineage>
        <taxon>Eukaryota</taxon>
        <taxon>Viridiplantae</taxon>
        <taxon>Streptophyta</taxon>
        <taxon>Embryophyta</taxon>
        <taxon>Tracheophyta</taxon>
        <taxon>Spermatophyta</taxon>
        <taxon>Magnoliopsida</taxon>
        <taxon>eudicotyledons</taxon>
        <taxon>Gunneridae</taxon>
        <taxon>Pentapetalae</taxon>
        <taxon>rosids</taxon>
        <taxon>fabids</taxon>
        <taxon>Rosales</taxon>
        <taxon>Rosaceae</taxon>
        <taxon>Amygdaloideae</taxon>
        <taxon>Amygdaleae</taxon>
        <taxon>Prunus</taxon>
    </lineage>
</organism>
<dbReference type="InParanoid" id="A0A5E4GAB4"/>
<dbReference type="CDD" id="cd09272">
    <property type="entry name" value="RNase_HI_RT_Ty1"/>
    <property type="match status" value="1"/>
</dbReference>
<evidence type="ECO:0000313" key="1">
    <source>
        <dbReference type="EMBL" id="VVA36520.1"/>
    </source>
</evidence>
<proteinExistence type="predicted"/>
<gene>
    <name evidence="1" type="ORF">ALMOND_2B009346</name>
</gene>
<dbReference type="AlphaFoldDB" id="A0A5E4GAB4"/>
<dbReference type="Proteomes" id="UP000327085">
    <property type="component" value="Chromosome 4"/>
</dbReference>
<sequence length="206" mass="23399">MGEHTLIRPPIEVLVGSLQYLTITRHYLSYAVNQVCQVMHSPKSMHWLAVNIILRYLKSTYDHGLVYKLGVLQLTAFSDADYVGDPNCRHSSSGYCVYLGNNLVSWSSKNCLYLAQVYGVIYVSSIAMASNHVFHSRAKHLEDDYYYIREKVICGELVVNFICFEDQVADLFRQRLSTTHFQFFLDLFACGGTLDKVSSIVSISNS</sequence>
<accession>A0A5E4GAB4</accession>
<protein>
    <submittedName>
        <fullName evidence="1">PREDICTED: Copia</fullName>
    </submittedName>
</protein>
<reference evidence="2" key="1">
    <citation type="journal article" date="2020" name="Plant J.">
        <title>Transposons played a major role in the diversification between the closely related almond and peach genomes: results from the almond genome sequence.</title>
        <authorList>
            <person name="Alioto T."/>
            <person name="Alexiou K.G."/>
            <person name="Bardil A."/>
            <person name="Barteri F."/>
            <person name="Castanera R."/>
            <person name="Cruz F."/>
            <person name="Dhingra A."/>
            <person name="Duval H."/>
            <person name="Fernandez I Marti A."/>
            <person name="Frias L."/>
            <person name="Galan B."/>
            <person name="Garcia J.L."/>
            <person name="Howad W."/>
            <person name="Gomez-Garrido J."/>
            <person name="Gut M."/>
            <person name="Julca I."/>
            <person name="Morata J."/>
            <person name="Puigdomenech P."/>
            <person name="Ribeca P."/>
            <person name="Rubio Cabetas M.J."/>
            <person name="Vlasova A."/>
            <person name="Wirthensohn M."/>
            <person name="Garcia-Mas J."/>
            <person name="Gabaldon T."/>
            <person name="Casacuberta J.M."/>
            <person name="Arus P."/>
        </authorList>
    </citation>
    <scope>NUCLEOTIDE SEQUENCE [LARGE SCALE GENOMIC DNA]</scope>
    <source>
        <strain evidence="2">cv. Texas</strain>
    </source>
</reference>
<name>A0A5E4GAB4_PRUDU</name>
<dbReference type="PANTHER" id="PTHR11439:SF455">
    <property type="entry name" value="RLK (RECEPTOR-LIKE PROTEIN KINASE) 8, PUTATIVE-RELATED"/>
    <property type="match status" value="1"/>
</dbReference>
<dbReference type="Gramene" id="VVA36520">
    <property type="protein sequence ID" value="VVA36520"/>
    <property type="gene ID" value="Prudul26B009346"/>
</dbReference>